<comment type="caution">
    <text evidence="1">The sequence shown here is derived from an EMBL/GenBank/DDBJ whole genome shotgun (WGS) entry which is preliminary data.</text>
</comment>
<evidence type="ECO:0000313" key="2">
    <source>
        <dbReference type="Proteomes" id="UP000499080"/>
    </source>
</evidence>
<dbReference type="PANTHER" id="PTHR43615">
    <property type="entry name" value="PHOSPHOENOLPYRUVATE SYNTHASE-RELATED"/>
    <property type="match status" value="1"/>
</dbReference>
<protein>
    <submittedName>
        <fullName evidence="1">Uncharacterized protein</fullName>
    </submittedName>
</protein>
<sequence>MTTEEALRWLETTPSTAGEKYRDFLMKHGHRCLREFDIYSFTWREDPQTLVKLLQ</sequence>
<keyword evidence="2" id="KW-1185">Reference proteome</keyword>
<reference evidence="1 2" key="1">
    <citation type="journal article" date="2019" name="Sci. Rep.">
        <title>Orb-weaving spider Araneus ventricosus genome elucidates the spidroin gene catalogue.</title>
        <authorList>
            <person name="Kono N."/>
            <person name="Nakamura H."/>
            <person name="Ohtoshi R."/>
            <person name="Moran D.A.P."/>
            <person name="Shinohara A."/>
            <person name="Yoshida Y."/>
            <person name="Fujiwara M."/>
            <person name="Mori M."/>
            <person name="Tomita M."/>
            <person name="Arakawa K."/>
        </authorList>
    </citation>
    <scope>NUCLEOTIDE SEQUENCE [LARGE SCALE GENOMIC DNA]</scope>
</reference>
<dbReference type="OrthoDB" id="6123450at2759"/>
<organism evidence="1 2">
    <name type="scientific">Araneus ventricosus</name>
    <name type="common">Orbweaver spider</name>
    <name type="synonym">Epeira ventricosa</name>
    <dbReference type="NCBI Taxonomy" id="182803"/>
    <lineage>
        <taxon>Eukaryota</taxon>
        <taxon>Metazoa</taxon>
        <taxon>Ecdysozoa</taxon>
        <taxon>Arthropoda</taxon>
        <taxon>Chelicerata</taxon>
        <taxon>Arachnida</taxon>
        <taxon>Araneae</taxon>
        <taxon>Araneomorphae</taxon>
        <taxon>Entelegynae</taxon>
        <taxon>Araneoidea</taxon>
        <taxon>Araneidae</taxon>
        <taxon>Araneus</taxon>
    </lineage>
</organism>
<feature type="non-terminal residue" evidence="1">
    <location>
        <position position="55"/>
    </location>
</feature>
<evidence type="ECO:0000313" key="1">
    <source>
        <dbReference type="EMBL" id="GBM46380.1"/>
    </source>
</evidence>
<dbReference type="AlphaFoldDB" id="A0A4Y2FY41"/>
<dbReference type="EMBL" id="BGPR01175816">
    <property type="protein sequence ID" value="GBM46380.1"/>
    <property type="molecule type" value="Genomic_DNA"/>
</dbReference>
<gene>
    <name evidence="1" type="ORF">AVEN_217574_1</name>
</gene>
<dbReference type="PANTHER" id="PTHR43615:SF1">
    <property type="entry name" value="PPDK_N DOMAIN-CONTAINING PROTEIN"/>
    <property type="match status" value="1"/>
</dbReference>
<name>A0A4Y2FY41_ARAVE</name>
<dbReference type="InterPro" id="IPR051549">
    <property type="entry name" value="PEP_Utilizing_Enz"/>
</dbReference>
<dbReference type="Proteomes" id="UP000499080">
    <property type="component" value="Unassembled WGS sequence"/>
</dbReference>
<accession>A0A4Y2FY41</accession>
<proteinExistence type="predicted"/>